<accession>A0A4R4DYH8</accession>
<evidence type="ECO:0000256" key="4">
    <source>
        <dbReference type="SAM" id="MobiDB-lite"/>
    </source>
</evidence>
<dbReference type="Pfam" id="PF13620">
    <property type="entry name" value="CarboxypepD_reg"/>
    <property type="match status" value="1"/>
</dbReference>
<dbReference type="SUPFAM" id="SSF49452">
    <property type="entry name" value="Starch-binding domain-like"/>
    <property type="match status" value="1"/>
</dbReference>
<dbReference type="GO" id="GO:0030246">
    <property type="term" value="F:carbohydrate binding"/>
    <property type="evidence" value="ECO:0007669"/>
    <property type="project" value="InterPro"/>
</dbReference>
<keyword evidence="5" id="KW-0732">Signal</keyword>
<keyword evidence="3" id="KW-0998">Cell outer membrane</keyword>
<feature type="signal peptide" evidence="5">
    <location>
        <begin position="1"/>
        <end position="19"/>
    </location>
</feature>
<keyword evidence="7" id="KW-0675">Receptor</keyword>
<evidence type="ECO:0000256" key="1">
    <source>
        <dbReference type="ARBA" id="ARBA00004442"/>
    </source>
</evidence>
<name>A0A4R4DYH8_9BACT</name>
<sequence length="825" mass="90820">MKALYTTILLSFATASAFAQSGPGSIHGTVTDAARKSLGSASITLHRASDSALVKLSVAGADGSYRFESVPAGQYLVQVSAVGHSAAWSAPLQLQPGQSLPVGTLQLAPANKTMAAITVISRRPAVEQKADRTVVNVDASPSNAGATALEVLEKSPGVSLDKDGNISLKGKAGIQVYIDGRPSYLSGAELTAYLRSLPATALDQIELMTQPSARYDAAGNAGIINLRTKKNRVKGFNGNISLSATHGMRNRANNSAGLNYRRGKLNLFANLNHSHYERYQNLDIQRYFRESGILKTLFEQETRQRSQNDYVGGKLGADFFLNKRSTFGIVFSGGSNPEDGSSTSVSYIKNAANVTDSIVSAESLMKNTWRNGAVNLNFRHQFDSTGRELTADIDLITYRTGARQQFFNDAYNPSWQKQSGEQLRAELPVTIDIYSAKTDYAQPLKSGAKLEAGLKGSYVRTENSAGYFQVTPVGEAADTAKTNAFRYEERIAAAYVNWSRQWKKWNLQTGLRYEHTSYSGLQHSSPDPVRHPDSSFRNDYGSLFPTLFVSYTANTKNTFTFSYGRRIERPSYQDLNPFLFFIDKYTYQQGNPFMRPEFAHNFELGHSYKNKLNTTLSYSDTRDLMNETFEQGRNSNGTLGLATIIRNGNFGRRQNAGVSVNAQLPLRSWWNLSAFTNYNYTKFSGRMNGDGEEFNAATSIVMLNVNNQFVLGKGWSAELGGWYRSGGVDGQITIKPLGQVTGGFGKTILKGQGSLKCNLRDIFFTNKVDGAINFQITEAHFQQRRDTRSVTVAFSWRFGKPLKEGAPRRRAGAASDETNRVKGAN</sequence>
<evidence type="ECO:0000313" key="7">
    <source>
        <dbReference type="EMBL" id="TCZ69046.1"/>
    </source>
</evidence>
<comment type="caution">
    <text evidence="7">The sequence shown here is derived from an EMBL/GenBank/DDBJ whole genome shotgun (WGS) entry which is preliminary data.</text>
</comment>
<dbReference type="AlphaFoldDB" id="A0A4R4DYH8"/>
<dbReference type="SUPFAM" id="SSF56935">
    <property type="entry name" value="Porins"/>
    <property type="match status" value="1"/>
</dbReference>
<keyword evidence="8" id="KW-1185">Reference proteome</keyword>
<dbReference type="Gene3D" id="2.40.170.20">
    <property type="entry name" value="TonB-dependent receptor, beta-barrel domain"/>
    <property type="match status" value="1"/>
</dbReference>
<comment type="subcellular location">
    <subcellularLocation>
        <location evidence="1">Cell outer membrane</location>
    </subcellularLocation>
</comment>
<dbReference type="OrthoDB" id="905812at2"/>
<dbReference type="Gene3D" id="2.60.40.1120">
    <property type="entry name" value="Carboxypeptidase-like, regulatory domain"/>
    <property type="match status" value="1"/>
</dbReference>
<dbReference type="PANTHER" id="PTHR40980:SF4">
    <property type="entry name" value="TONB-DEPENDENT RECEPTOR-LIKE BETA-BARREL DOMAIN-CONTAINING PROTEIN"/>
    <property type="match status" value="1"/>
</dbReference>
<feature type="region of interest" description="Disordered" evidence="4">
    <location>
        <begin position="805"/>
        <end position="825"/>
    </location>
</feature>
<keyword evidence="2" id="KW-0472">Membrane</keyword>
<dbReference type="GO" id="GO:0009279">
    <property type="term" value="C:cell outer membrane"/>
    <property type="evidence" value="ECO:0007669"/>
    <property type="project" value="UniProtKB-SubCell"/>
</dbReference>
<dbReference type="RefSeq" id="WP_131852566.1">
    <property type="nucleotide sequence ID" value="NZ_SKFH01000023.1"/>
</dbReference>
<reference evidence="7 8" key="1">
    <citation type="submission" date="2019-03" db="EMBL/GenBank/DDBJ databases">
        <authorList>
            <person name="Kim M.K.M."/>
        </authorList>
    </citation>
    <scope>NUCLEOTIDE SEQUENCE [LARGE SCALE GENOMIC DNA]</scope>
    <source>
        <strain evidence="7 8">17J68-15</strain>
    </source>
</reference>
<dbReference type="EMBL" id="SKFH01000023">
    <property type="protein sequence ID" value="TCZ69046.1"/>
    <property type="molecule type" value="Genomic_DNA"/>
</dbReference>
<evidence type="ECO:0000256" key="2">
    <source>
        <dbReference type="ARBA" id="ARBA00023136"/>
    </source>
</evidence>
<evidence type="ECO:0000256" key="3">
    <source>
        <dbReference type="ARBA" id="ARBA00023237"/>
    </source>
</evidence>
<evidence type="ECO:0000313" key="8">
    <source>
        <dbReference type="Proteomes" id="UP000295164"/>
    </source>
</evidence>
<dbReference type="InterPro" id="IPR041700">
    <property type="entry name" value="OMP_b-brl_3"/>
</dbReference>
<dbReference type="Proteomes" id="UP000295164">
    <property type="component" value="Unassembled WGS sequence"/>
</dbReference>
<gene>
    <name evidence="7" type="ORF">E0486_12750</name>
</gene>
<dbReference type="Gene3D" id="2.170.130.10">
    <property type="entry name" value="TonB-dependent receptor, plug domain"/>
    <property type="match status" value="1"/>
</dbReference>
<protein>
    <submittedName>
        <fullName evidence="7">TonB-dependent receptor</fullName>
    </submittedName>
</protein>
<feature type="chain" id="PRO_5020889403" evidence="5">
    <location>
        <begin position="20"/>
        <end position="825"/>
    </location>
</feature>
<dbReference type="Pfam" id="PF14905">
    <property type="entry name" value="OMP_b-brl_3"/>
    <property type="match status" value="1"/>
</dbReference>
<proteinExistence type="predicted"/>
<dbReference type="PANTHER" id="PTHR40980">
    <property type="entry name" value="PLUG DOMAIN-CONTAINING PROTEIN"/>
    <property type="match status" value="1"/>
</dbReference>
<feature type="domain" description="Outer membrane protein beta-barrel" evidence="6">
    <location>
        <begin position="380"/>
        <end position="796"/>
    </location>
</feature>
<evidence type="ECO:0000259" key="6">
    <source>
        <dbReference type="Pfam" id="PF14905"/>
    </source>
</evidence>
<dbReference type="InterPro" id="IPR013784">
    <property type="entry name" value="Carb-bd-like_fold"/>
</dbReference>
<dbReference type="InterPro" id="IPR037066">
    <property type="entry name" value="Plug_dom_sf"/>
</dbReference>
<dbReference type="InterPro" id="IPR036942">
    <property type="entry name" value="Beta-barrel_TonB_sf"/>
</dbReference>
<evidence type="ECO:0000256" key="5">
    <source>
        <dbReference type="SAM" id="SignalP"/>
    </source>
</evidence>
<organism evidence="7 8">
    <name type="scientific">Flaviaesturariibacter aridisoli</name>
    <dbReference type="NCBI Taxonomy" id="2545761"/>
    <lineage>
        <taxon>Bacteria</taxon>
        <taxon>Pseudomonadati</taxon>
        <taxon>Bacteroidota</taxon>
        <taxon>Chitinophagia</taxon>
        <taxon>Chitinophagales</taxon>
        <taxon>Chitinophagaceae</taxon>
        <taxon>Flaviaestuariibacter</taxon>
    </lineage>
</organism>